<dbReference type="PANTHER" id="PTHR44103:SF1">
    <property type="entry name" value="PROPROTEIN CONVERTASE P"/>
    <property type="match status" value="1"/>
</dbReference>
<accession>A0A5C6BF36</accession>
<evidence type="ECO:0000313" key="3">
    <source>
        <dbReference type="EMBL" id="TWU10648.1"/>
    </source>
</evidence>
<organism evidence="3 4">
    <name type="scientific">Allorhodopirellula heiligendammensis</name>
    <dbReference type="NCBI Taxonomy" id="2714739"/>
    <lineage>
        <taxon>Bacteria</taxon>
        <taxon>Pseudomonadati</taxon>
        <taxon>Planctomycetota</taxon>
        <taxon>Planctomycetia</taxon>
        <taxon>Pirellulales</taxon>
        <taxon>Pirellulaceae</taxon>
        <taxon>Allorhodopirellula</taxon>
    </lineage>
</organism>
<dbReference type="PANTHER" id="PTHR44103">
    <property type="entry name" value="PROPROTEIN CONVERTASE P"/>
    <property type="match status" value="1"/>
</dbReference>
<dbReference type="InterPro" id="IPR028994">
    <property type="entry name" value="Integrin_alpha_N"/>
</dbReference>
<dbReference type="Gene3D" id="2.130.10.130">
    <property type="entry name" value="Integrin alpha, N-terminal"/>
    <property type="match status" value="1"/>
</dbReference>
<gene>
    <name evidence="3" type="ORF">Poly21_45540</name>
</gene>
<feature type="signal peptide" evidence="2">
    <location>
        <begin position="1"/>
        <end position="24"/>
    </location>
</feature>
<evidence type="ECO:0000256" key="2">
    <source>
        <dbReference type="SAM" id="SignalP"/>
    </source>
</evidence>
<keyword evidence="4" id="KW-1185">Reference proteome</keyword>
<dbReference type="SUPFAM" id="SSF69318">
    <property type="entry name" value="Integrin alpha N-terminal domain"/>
    <property type="match status" value="1"/>
</dbReference>
<comment type="caution">
    <text evidence="3">The sequence shown here is derived from an EMBL/GenBank/DDBJ whole genome shotgun (WGS) entry which is preliminary data.</text>
</comment>
<proteinExistence type="predicted"/>
<protein>
    <submittedName>
        <fullName evidence="3">FG-GAP repeat protein</fullName>
    </submittedName>
</protein>
<name>A0A5C6BF36_9BACT</name>
<dbReference type="OrthoDB" id="1488578at2"/>
<reference evidence="3 4" key="1">
    <citation type="journal article" date="2020" name="Antonie Van Leeuwenhoek">
        <title>Rhodopirellula heiligendammensis sp. nov., Rhodopirellula pilleata sp. nov., and Rhodopirellula solitaria sp. nov. isolated from natural or artificial marine surfaces in Northern Germany and California, USA, and emended description of the genus Rhodopirellula.</title>
        <authorList>
            <person name="Kallscheuer N."/>
            <person name="Wiegand S."/>
            <person name="Jogler M."/>
            <person name="Boedeker C."/>
            <person name="Peeters S.H."/>
            <person name="Rast P."/>
            <person name="Heuer A."/>
            <person name="Jetten M.S.M."/>
            <person name="Rohde M."/>
            <person name="Jogler C."/>
        </authorList>
    </citation>
    <scope>NUCLEOTIDE SEQUENCE [LARGE SCALE GENOMIC DNA]</scope>
    <source>
        <strain evidence="3 4">Poly21</strain>
    </source>
</reference>
<feature type="region of interest" description="Disordered" evidence="1">
    <location>
        <begin position="511"/>
        <end position="532"/>
    </location>
</feature>
<evidence type="ECO:0000313" key="4">
    <source>
        <dbReference type="Proteomes" id="UP000319908"/>
    </source>
</evidence>
<dbReference type="Proteomes" id="UP000319908">
    <property type="component" value="Unassembled WGS sequence"/>
</dbReference>
<sequence>MNRLLSFWAITMGLLTSTTSLVSAEERPAVVQNVFEPPVRLLADGEEIDTGPSWGHSSPCVADLDGDGLDDLILGDFSGKFHVYRNVGSATEPAYKDDGMLQAGGVDAKVWIYCCIGSQARMGDLNGDGILDIISNSYDPGHCYLFLGLPDHQFAAQKELLDKAGVPVRAAPKQQQDSQSFGSFYELVDWENDGDLDLLIGCFNGDLKLRINEGTKTQPEFAEQNSDVQTRTGPLKVAGHLCPVVADWDDDGVWDIIAGSEDGSVTYFRNVGDVTTPEFAAGQVLVPPHEGSGYNIANWDAGTLVPGIRSQVDVTDFNGDGQLDLLLGDFYTALHFKQDISAEVKADIEKRLEHFNAVVKAYLEKRDALQARLTERFPGDALYSDEASQMWQQEYEALGEGVEAQQMASAEKKAAAALRPYLSSTRGDGDALYDLSQAHGYVWVYVRKSHGGDEPVAVKFESSRQTVRPGDSVHITVNVRIAPGYEIHALEVMPRATATRLELDLPHGFSDAKSWEEPPQMPSSTPGRGPAYHGNVTFYKEIPVAEDIEPGDYELTCSLAYQACNAKQCLRPVELTRKIAVSVKP</sequence>
<dbReference type="EMBL" id="SJPU01000003">
    <property type="protein sequence ID" value="TWU10648.1"/>
    <property type="molecule type" value="Genomic_DNA"/>
</dbReference>
<dbReference type="RefSeq" id="WP_146409059.1">
    <property type="nucleotide sequence ID" value="NZ_SJPU01000003.1"/>
</dbReference>
<feature type="chain" id="PRO_5022899529" evidence="2">
    <location>
        <begin position="25"/>
        <end position="585"/>
    </location>
</feature>
<evidence type="ECO:0000256" key="1">
    <source>
        <dbReference type="SAM" id="MobiDB-lite"/>
    </source>
</evidence>
<dbReference type="AlphaFoldDB" id="A0A5C6BF36"/>
<keyword evidence="2" id="KW-0732">Signal</keyword>